<proteinExistence type="predicted"/>
<sequence length="83" mass="8856">MVSPGGKVKGARAITGDARLRAVMDGIPVLAKPDAVLIQMAAPLKGLVHLFAAPCDRIEVMQACARRGRLDCGLRRPETRALH</sequence>
<dbReference type="RefSeq" id="WP_067909954.1">
    <property type="nucleotide sequence ID" value="NZ_KQ954245.1"/>
</dbReference>
<organism evidence="1 2">
    <name type="scientific">Novosphingobium fuchskuhlense</name>
    <dbReference type="NCBI Taxonomy" id="1117702"/>
    <lineage>
        <taxon>Bacteria</taxon>
        <taxon>Pseudomonadati</taxon>
        <taxon>Pseudomonadota</taxon>
        <taxon>Alphaproteobacteria</taxon>
        <taxon>Sphingomonadales</taxon>
        <taxon>Sphingomonadaceae</taxon>
        <taxon>Novosphingobium</taxon>
    </lineage>
</organism>
<reference evidence="1 2" key="1">
    <citation type="submission" date="2015-10" db="EMBL/GenBank/DDBJ databases">
        <title>Draft genome sequence of Novosphingobium fuchskuhlense DSM 25065 isolated from a surface water sample of the southwest basin of Lake Grosse Fuchskuhle.</title>
        <authorList>
            <person name="Ruckert C."/>
            <person name="Winkler A."/>
            <person name="Glaeser J."/>
            <person name="Grossart H.-P."/>
            <person name="Kalinowski J."/>
            <person name="Glaeser S."/>
        </authorList>
    </citation>
    <scope>NUCLEOTIDE SEQUENCE [LARGE SCALE GENOMIC DNA]</scope>
    <source>
        <strain evidence="1 2">FNE08-7</strain>
    </source>
</reference>
<gene>
    <name evidence="1" type="ORF">AQZ52_10025</name>
</gene>
<evidence type="ECO:0000313" key="1">
    <source>
        <dbReference type="EMBL" id="KUR71029.1"/>
    </source>
</evidence>
<name>A0A124JUA7_9SPHN</name>
<protein>
    <submittedName>
        <fullName evidence="1">Uncharacterized protein</fullName>
    </submittedName>
</protein>
<dbReference type="AlphaFoldDB" id="A0A124JUA7"/>
<keyword evidence="2" id="KW-1185">Reference proteome</keyword>
<dbReference type="EMBL" id="LLZS01000007">
    <property type="protein sequence ID" value="KUR71029.1"/>
    <property type="molecule type" value="Genomic_DNA"/>
</dbReference>
<accession>A0A124JUA7</accession>
<dbReference type="STRING" id="1117702.AQZ52_10025"/>
<dbReference type="Proteomes" id="UP000058012">
    <property type="component" value="Unassembled WGS sequence"/>
</dbReference>
<dbReference type="OrthoDB" id="9803916at2"/>
<evidence type="ECO:0000313" key="2">
    <source>
        <dbReference type="Proteomes" id="UP000058012"/>
    </source>
</evidence>
<comment type="caution">
    <text evidence="1">The sequence shown here is derived from an EMBL/GenBank/DDBJ whole genome shotgun (WGS) entry which is preliminary data.</text>
</comment>